<dbReference type="GO" id="GO:0022857">
    <property type="term" value="F:transmembrane transporter activity"/>
    <property type="evidence" value="ECO:0007669"/>
    <property type="project" value="InterPro"/>
</dbReference>
<organism evidence="8 9">
    <name type="scientific">Clostridium botulinum CFSAN001627</name>
    <dbReference type="NCBI Taxonomy" id="1232189"/>
    <lineage>
        <taxon>Bacteria</taxon>
        <taxon>Bacillati</taxon>
        <taxon>Bacillota</taxon>
        <taxon>Clostridia</taxon>
        <taxon>Eubacteriales</taxon>
        <taxon>Clostridiaceae</taxon>
        <taxon>Clostridium</taxon>
    </lineage>
</organism>
<dbReference type="Pfam" id="PF07690">
    <property type="entry name" value="MFS_1"/>
    <property type="match status" value="1"/>
</dbReference>
<evidence type="ECO:0000256" key="3">
    <source>
        <dbReference type="ARBA" id="ARBA00022692"/>
    </source>
</evidence>
<dbReference type="InterPro" id="IPR011701">
    <property type="entry name" value="MFS"/>
</dbReference>
<evidence type="ECO:0000313" key="9">
    <source>
        <dbReference type="Proteomes" id="UP000011944"/>
    </source>
</evidence>
<comment type="subcellular location">
    <subcellularLocation>
        <location evidence="1">Cell membrane</location>
        <topology evidence="1">Multi-pass membrane protein</topology>
    </subcellularLocation>
</comment>
<sequence>GSRFAIGICIIVVIIAYLFFFLFGFKIWGLILGIILLDLGVQSCNVSNQARVHSLNEKTRNRLNTVYMVSFFLGGALGSFLGSYSYSHFGWYGVCTFGMATQIIAIIIHKVEKKHKMY</sequence>
<reference evidence="8 9" key="2">
    <citation type="submission" date="2013-03" db="EMBL/GenBank/DDBJ databases">
        <title>Diversity in Clostridium botulinum.</title>
        <authorList>
            <person name="Timme R.E."/>
            <person name="Allard M."/>
            <person name="Luo Y."/>
            <person name="Strain E."/>
            <person name="Gonzalez-Escalona N."/>
            <person name="Brown E."/>
        </authorList>
    </citation>
    <scope>NUCLEOTIDE SEQUENCE [LARGE SCALE GENOMIC DNA]</scope>
    <source>
        <strain evidence="8 9">CFSAN001627</strain>
    </source>
</reference>
<dbReference type="Proteomes" id="UP000011944">
    <property type="component" value="Unassembled WGS sequence"/>
</dbReference>
<feature type="transmembrane region" description="Helical" evidence="6">
    <location>
        <begin position="5"/>
        <end position="21"/>
    </location>
</feature>
<evidence type="ECO:0000256" key="6">
    <source>
        <dbReference type="SAM" id="Phobius"/>
    </source>
</evidence>
<evidence type="ECO:0000259" key="7">
    <source>
        <dbReference type="PROSITE" id="PS50850"/>
    </source>
</evidence>
<dbReference type="EMBL" id="AMXI01000931">
    <property type="protein sequence ID" value="EKN41091.1"/>
    <property type="molecule type" value="Genomic_DNA"/>
</dbReference>
<dbReference type="AlphaFoldDB" id="M1ZQ75"/>
<dbReference type="PANTHER" id="PTHR42910">
    <property type="entry name" value="TRANSPORTER SCO4007-RELATED"/>
    <property type="match status" value="1"/>
</dbReference>
<feature type="non-terminal residue" evidence="8">
    <location>
        <position position="1"/>
    </location>
</feature>
<dbReference type="PANTHER" id="PTHR42910:SF1">
    <property type="entry name" value="MAJOR FACILITATOR SUPERFAMILY (MFS) PROFILE DOMAIN-CONTAINING PROTEIN"/>
    <property type="match status" value="1"/>
</dbReference>
<dbReference type="InterPro" id="IPR036259">
    <property type="entry name" value="MFS_trans_sf"/>
</dbReference>
<accession>M1ZQ75</accession>
<feature type="domain" description="Major facilitator superfamily (MFS) profile" evidence="7">
    <location>
        <begin position="1"/>
        <end position="118"/>
    </location>
</feature>
<evidence type="ECO:0000256" key="1">
    <source>
        <dbReference type="ARBA" id="ARBA00004651"/>
    </source>
</evidence>
<protein>
    <submittedName>
        <fullName evidence="8">Mfs permease</fullName>
    </submittedName>
</protein>
<dbReference type="Gene3D" id="1.20.1250.20">
    <property type="entry name" value="MFS general substrate transporter like domains"/>
    <property type="match status" value="1"/>
</dbReference>
<evidence type="ECO:0000313" key="8">
    <source>
        <dbReference type="EMBL" id="EKN41091.1"/>
    </source>
</evidence>
<dbReference type="SUPFAM" id="SSF103473">
    <property type="entry name" value="MFS general substrate transporter"/>
    <property type="match status" value="1"/>
</dbReference>
<dbReference type="GO" id="GO:0005886">
    <property type="term" value="C:plasma membrane"/>
    <property type="evidence" value="ECO:0007669"/>
    <property type="project" value="UniProtKB-SubCell"/>
</dbReference>
<dbReference type="PROSITE" id="PS50850">
    <property type="entry name" value="MFS"/>
    <property type="match status" value="1"/>
</dbReference>
<feature type="transmembrane region" description="Helical" evidence="6">
    <location>
        <begin position="89"/>
        <end position="108"/>
    </location>
</feature>
<name>M1ZQ75_CLOBO</name>
<comment type="caution">
    <text evidence="8">The sequence shown here is derived from an EMBL/GenBank/DDBJ whole genome shotgun (WGS) entry which is preliminary data.</text>
</comment>
<evidence type="ECO:0000256" key="5">
    <source>
        <dbReference type="ARBA" id="ARBA00023136"/>
    </source>
</evidence>
<evidence type="ECO:0000256" key="4">
    <source>
        <dbReference type="ARBA" id="ARBA00022989"/>
    </source>
</evidence>
<keyword evidence="3 6" id="KW-0812">Transmembrane</keyword>
<keyword evidence="4 6" id="KW-1133">Transmembrane helix</keyword>
<dbReference type="InterPro" id="IPR020846">
    <property type="entry name" value="MFS_dom"/>
</dbReference>
<gene>
    <name evidence="8" type="ORF">CFSAN001627_15413</name>
</gene>
<feature type="transmembrane region" description="Helical" evidence="6">
    <location>
        <begin position="65"/>
        <end position="83"/>
    </location>
</feature>
<proteinExistence type="predicted"/>
<evidence type="ECO:0000256" key="2">
    <source>
        <dbReference type="ARBA" id="ARBA00022448"/>
    </source>
</evidence>
<keyword evidence="2" id="KW-0813">Transport</keyword>
<reference evidence="8 9" key="1">
    <citation type="submission" date="2012-10" db="EMBL/GenBank/DDBJ databases">
        <authorList>
            <person name="Strain E.A."/>
            <person name="Brown E."/>
            <person name="Allard M.W."/>
            <person name="Gonzalez-Escalona N."/>
            <person name="Timme R."/>
        </authorList>
    </citation>
    <scope>NUCLEOTIDE SEQUENCE [LARGE SCALE GENOMIC DNA]</scope>
    <source>
        <strain evidence="8 9">CFSAN001627</strain>
    </source>
</reference>
<dbReference type="PATRIC" id="fig|1232189.3.peg.2426"/>
<keyword evidence="5 6" id="KW-0472">Membrane</keyword>